<evidence type="ECO:0000256" key="4">
    <source>
        <dbReference type="ARBA" id="ARBA00022840"/>
    </source>
</evidence>
<dbReference type="Pfam" id="PF00571">
    <property type="entry name" value="CBS"/>
    <property type="match status" value="1"/>
</dbReference>
<dbReference type="SMART" id="SM00382">
    <property type="entry name" value="AAA"/>
    <property type="match status" value="1"/>
</dbReference>
<dbReference type="SUPFAM" id="SSF54631">
    <property type="entry name" value="CBS-domain pair"/>
    <property type="match status" value="1"/>
</dbReference>
<keyword evidence="7" id="KW-1185">Reference proteome</keyword>
<dbReference type="InterPro" id="IPR046342">
    <property type="entry name" value="CBS_dom_sf"/>
</dbReference>
<evidence type="ECO:0000313" key="7">
    <source>
        <dbReference type="Proteomes" id="UP001232493"/>
    </source>
</evidence>
<dbReference type="PANTHER" id="PTHR43117:SF4">
    <property type="entry name" value="OSMOPROTECTANT IMPORT ATP-BINDING PROTEIN OSMV"/>
    <property type="match status" value="1"/>
</dbReference>
<reference evidence="6 7" key="1">
    <citation type="submission" date="2021-02" db="EMBL/GenBank/DDBJ databases">
        <title>Characterization of Marinitoga sp. nov. str. BP5-C20A.</title>
        <authorList>
            <person name="Erauso G."/>
            <person name="Postec A."/>
        </authorList>
    </citation>
    <scope>NUCLEOTIDE SEQUENCE [LARGE SCALE GENOMIC DNA]</scope>
    <source>
        <strain evidence="6 7">BP5-C20A</strain>
    </source>
</reference>
<dbReference type="Proteomes" id="UP001232493">
    <property type="component" value="Chromosome"/>
</dbReference>
<dbReference type="PROSITE" id="PS00211">
    <property type="entry name" value="ABC_TRANSPORTER_1"/>
    <property type="match status" value="1"/>
</dbReference>
<evidence type="ECO:0000256" key="3">
    <source>
        <dbReference type="ARBA" id="ARBA00022741"/>
    </source>
</evidence>
<evidence type="ECO:0000259" key="5">
    <source>
        <dbReference type="PROSITE" id="PS50893"/>
    </source>
</evidence>
<accession>A0ABY8PQ27</accession>
<dbReference type="GO" id="GO:0005524">
    <property type="term" value="F:ATP binding"/>
    <property type="evidence" value="ECO:0007669"/>
    <property type="project" value="UniProtKB-KW"/>
</dbReference>
<feature type="domain" description="ABC transporter" evidence="5">
    <location>
        <begin position="3"/>
        <end position="237"/>
    </location>
</feature>
<dbReference type="InterPro" id="IPR027417">
    <property type="entry name" value="P-loop_NTPase"/>
</dbReference>
<evidence type="ECO:0000256" key="2">
    <source>
        <dbReference type="ARBA" id="ARBA00022448"/>
    </source>
</evidence>
<keyword evidence="3" id="KW-0547">Nucleotide-binding</keyword>
<organism evidence="6 7">
    <name type="scientific">Marinitoga aeolica</name>
    <dbReference type="NCBI Taxonomy" id="2809031"/>
    <lineage>
        <taxon>Bacteria</taxon>
        <taxon>Thermotogati</taxon>
        <taxon>Thermotogota</taxon>
        <taxon>Thermotogae</taxon>
        <taxon>Petrotogales</taxon>
        <taxon>Petrotogaceae</taxon>
        <taxon>Marinitoga</taxon>
    </lineage>
</organism>
<evidence type="ECO:0000256" key="1">
    <source>
        <dbReference type="ARBA" id="ARBA00005417"/>
    </source>
</evidence>
<dbReference type="Gene3D" id="3.40.50.300">
    <property type="entry name" value="P-loop containing nucleotide triphosphate hydrolases"/>
    <property type="match status" value="1"/>
</dbReference>
<dbReference type="Pfam" id="PF00005">
    <property type="entry name" value="ABC_tran"/>
    <property type="match status" value="1"/>
</dbReference>
<dbReference type="PANTHER" id="PTHR43117">
    <property type="entry name" value="OSMOPROTECTANT IMPORT ATP-BINDING PROTEIN OSMV"/>
    <property type="match status" value="1"/>
</dbReference>
<dbReference type="InterPro" id="IPR017871">
    <property type="entry name" value="ABC_transporter-like_CS"/>
</dbReference>
<keyword evidence="4 6" id="KW-0067">ATP-binding</keyword>
<dbReference type="EMBL" id="CP069362">
    <property type="protein sequence ID" value="WGS64722.1"/>
    <property type="molecule type" value="Genomic_DNA"/>
</dbReference>
<dbReference type="SUPFAM" id="SSF52540">
    <property type="entry name" value="P-loop containing nucleoside triphosphate hydrolases"/>
    <property type="match status" value="1"/>
</dbReference>
<dbReference type="Gene3D" id="3.10.580.10">
    <property type="entry name" value="CBS-domain"/>
    <property type="match status" value="1"/>
</dbReference>
<dbReference type="InterPro" id="IPR003439">
    <property type="entry name" value="ABC_transporter-like_ATP-bd"/>
</dbReference>
<dbReference type="InterPro" id="IPR000644">
    <property type="entry name" value="CBS_dom"/>
</dbReference>
<protein>
    <submittedName>
        <fullName evidence="6">ABC transporter ATP-binding protein</fullName>
    </submittedName>
</protein>
<dbReference type="InterPro" id="IPR003593">
    <property type="entry name" value="AAA+_ATPase"/>
</dbReference>
<name>A0ABY8PQ27_9BACT</name>
<dbReference type="RefSeq" id="WP_280998584.1">
    <property type="nucleotide sequence ID" value="NZ_CP069362.1"/>
</dbReference>
<keyword evidence="2" id="KW-0813">Transport</keyword>
<proteinExistence type="inferred from homology"/>
<evidence type="ECO:0000313" key="6">
    <source>
        <dbReference type="EMBL" id="WGS64722.1"/>
    </source>
</evidence>
<gene>
    <name evidence="6" type="ORF">JRV97_10230</name>
</gene>
<dbReference type="PROSITE" id="PS50893">
    <property type="entry name" value="ABC_TRANSPORTER_2"/>
    <property type="match status" value="1"/>
</dbReference>
<sequence>MSIELKNLSKKYNDKYAVKNLDLNIEDGKITVLIGPSGCGKTTTLKLINRLIERTSGDILFDGISIDNIDKIQLRRKIGYVIQEIGLFPHYNVFDNIAVVPKLLGWNKKKIKNRVKELINLINLKYDEVINKYPMELSGGQRQRIGVARALAADPKILLMDEPFGAIDPINREVLQDVFLEIQNKLKKTIVFVTHDIREAIKLADKIAIFNNGELVQYNSTLNIIKKPKNEFVKELLGKNAELNFLEFVKAEKVIVNDYKIIKSFNEIKVDKKSCYIVFNEKYEGFLTESDIKNNNYYLRKEYINYNDSVLEGLNIMFKRNIHYLPVLRDGRVIGILKYDSILEE</sequence>
<comment type="similarity">
    <text evidence="1">Belongs to the ABC transporter superfamily.</text>
</comment>